<dbReference type="Pfam" id="PF00400">
    <property type="entry name" value="WD40"/>
    <property type="match status" value="4"/>
</dbReference>
<dbReference type="InterPro" id="IPR015943">
    <property type="entry name" value="WD40/YVTN_repeat-like_dom_sf"/>
</dbReference>
<feature type="region of interest" description="Disordered" evidence="2">
    <location>
        <begin position="113"/>
        <end position="161"/>
    </location>
</feature>
<feature type="repeat" description="WD" evidence="1">
    <location>
        <begin position="455"/>
        <end position="488"/>
    </location>
</feature>
<evidence type="ECO:0000256" key="1">
    <source>
        <dbReference type="PROSITE-ProRule" id="PRU00221"/>
    </source>
</evidence>
<accession>A0A6P3W896</accession>
<dbReference type="AlphaFoldDB" id="A0A6P3W896"/>
<dbReference type="SUPFAM" id="SSF50978">
    <property type="entry name" value="WD40 repeat-like"/>
    <property type="match status" value="1"/>
</dbReference>
<feature type="region of interest" description="Disordered" evidence="2">
    <location>
        <begin position="40"/>
        <end position="69"/>
    </location>
</feature>
<evidence type="ECO:0000256" key="2">
    <source>
        <dbReference type="SAM" id="MobiDB-lite"/>
    </source>
</evidence>
<reference evidence="4" key="1">
    <citation type="submission" date="2025-08" db="UniProtKB">
        <authorList>
            <consortium name="RefSeq"/>
        </authorList>
    </citation>
    <scope>IDENTIFICATION</scope>
</reference>
<name>A0A6P3W896_CLUHA</name>
<dbReference type="PROSITE" id="PS50082">
    <property type="entry name" value="WD_REPEATS_2"/>
    <property type="match status" value="3"/>
</dbReference>
<gene>
    <name evidence="4" type="primary">wdr25</name>
</gene>
<dbReference type="SMART" id="SM00320">
    <property type="entry name" value="WD40"/>
    <property type="match status" value="5"/>
</dbReference>
<dbReference type="Proteomes" id="UP000515152">
    <property type="component" value="Chromosome 14"/>
</dbReference>
<dbReference type="RefSeq" id="XP_012692102.2">
    <property type="nucleotide sequence ID" value="XM_012836648.3"/>
</dbReference>
<feature type="repeat" description="WD" evidence="1">
    <location>
        <begin position="186"/>
        <end position="221"/>
    </location>
</feature>
<dbReference type="KEGG" id="char:105908170"/>
<dbReference type="OrthoDB" id="256303at2759"/>
<dbReference type="InterPro" id="IPR053053">
    <property type="entry name" value="WD_repeat_protein"/>
</dbReference>
<dbReference type="CDD" id="cd00200">
    <property type="entry name" value="WD40"/>
    <property type="match status" value="1"/>
</dbReference>
<dbReference type="PANTHER" id="PTHR44566:SF1">
    <property type="entry name" value="WD REPEAT-CONTAINING PROTEIN 25"/>
    <property type="match status" value="1"/>
</dbReference>
<organism evidence="3 4">
    <name type="scientific">Clupea harengus</name>
    <name type="common">Atlantic herring</name>
    <dbReference type="NCBI Taxonomy" id="7950"/>
    <lineage>
        <taxon>Eukaryota</taxon>
        <taxon>Metazoa</taxon>
        <taxon>Chordata</taxon>
        <taxon>Craniata</taxon>
        <taxon>Vertebrata</taxon>
        <taxon>Euteleostomi</taxon>
        <taxon>Actinopterygii</taxon>
        <taxon>Neopterygii</taxon>
        <taxon>Teleostei</taxon>
        <taxon>Clupei</taxon>
        <taxon>Clupeiformes</taxon>
        <taxon>Clupeoidei</taxon>
        <taxon>Clupeidae</taxon>
        <taxon>Clupea</taxon>
    </lineage>
</organism>
<dbReference type="PANTHER" id="PTHR44566">
    <property type="entry name" value="TRANSDUCIN/WD40 REPEAT-LIKE SUPERFAMILY PROTEIN"/>
    <property type="match status" value="1"/>
</dbReference>
<feature type="region of interest" description="Disordered" evidence="2">
    <location>
        <begin position="1"/>
        <end position="24"/>
    </location>
</feature>
<dbReference type="PROSITE" id="PS50294">
    <property type="entry name" value="WD_REPEATS_REGION"/>
    <property type="match status" value="2"/>
</dbReference>
<proteinExistence type="predicted"/>
<evidence type="ECO:0000313" key="3">
    <source>
        <dbReference type="Proteomes" id="UP000515152"/>
    </source>
</evidence>
<evidence type="ECO:0000313" key="4">
    <source>
        <dbReference type="RefSeq" id="XP_012692102.2"/>
    </source>
</evidence>
<dbReference type="InterPro" id="IPR036322">
    <property type="entry name" value="WD40_repeat_dom_sf"/>
</dbReference>
<keyword evidence="3" id="KW-1185">Reference proteome</keyword>
<sequence length="488" mass="53376">MAFLSLVAYEDSDSDEESGTNNEGVSFTLKCDSAVEQFLGSPGSSATGLPEDRQCTNTTSVGPLWPFKSPPWQQPQLVDSCKTALQIPPHSLPQNPACPNPVKRLAPSSAGVRPYIPKRQKLAPTDDRVSPGPSVRGGPVKGTSTNTTTSQASGSRMLSEVSERVRPFLGQKVGRMELPRRCHLQLQAHQGPVNTVQWCPAPHTSHLLLSASMDRTVKIWDGAESGRCLQVISTHSGAVRDACWSPCGRRLLSGSFDTTATLTDVETGSEVVKVRNQFKVTCLALRPNEPDVFLCGGFSPEVKAWDARSSKMVRTYKAGIQQTLDILFLSGEKEFVTSSDSVSRDSADRTLIAWDFGTTAKVSNQIFHERYTCPSLALHPDDESFVAQTNGNYIAIFSSQRPYRINKRRRYEGHKVEGYAIQCEFSRCGSLLASGSSTGCVHFYDHQSSRTLHTLQAHQEACVSVSLHPVLPSVAATCDWSGEIKIWN</sequence>
<keyword evidence="1" id="KW-0853">WD repeat</keyword>
<protein>
    <submittedName>
        <fullName evidence="4">WD repeat-containing protein 25</fullName>
    </submittedName>
</protein>
<feature type="compositionally biased region" description="Polar residues" evidence="2">
    <location>
        <begin position="142"/>
        <end position="156"/>
    </location>
</feature>
<dbReference type="CTD" id="79446"/>
<feature type="repeat" description="WD" evidence="1">
    <location>
        <begin position="232"/>
        <end position="273"/>
    </location>
</feature>
<dbReference type="InterPro" id="IPR001680">
    <property type="entry name" value="WD40_rpt"/>
</dbReference>
<dbReference type="Gene3D" id="2.130.10.10">
    <property type="entry name" value="YVTN repeat-like/Quinoprotein amine dehydrogenase"/>
    <property type="match status" value="1"/>
</dbReference>
<dbReference type="GeneID" id="105908170"/>